<organism evidence="2 3">
    <name type="scientific">Coccidioides immitis (strain RS)</name>
    <name type="common">Valley fever fungus</name>
    <dbReference type="NCBI Taxonomy" id="246410"/>
    <lineage>
        <taxon>Eukaryota</taxon>
        <taxon>Fungi</taxon>
        <taxon>Dikarya</taxon>
        <taxon>Ascomycota</taxon>
        <taxon>Pezizomycotina</taxon>
        <taxon>Eurotiomycetes</taxon>
        <taxon>Eurotiomycetidae</taxon>
        <taxon>Onygenales</taxon>
        <taxon>Onygenaceae</taxon>
        <taxon>Coccidioides</taxon>
    </lineage>
</organism>
<protein>
    <submittedName>
        <fullName evidence="2">Uncharacterized protein</fullName>
    </submittedName>
</protein>
<accession>A0A0E1RWK4</accession>
<keyword evidence="3" id="KW-1185">Reference proteome</keyword>
<dbReference type="InParanoid" id="A0A0E1RWK4"/>
<evidence type="ECO:0000313" key="2">
    <source>
        <dbReference type="EMBL" id="EAS32054.1"/>
    </source>
</evidence>
<dbReference type="VEuPathDB" id="FungiDB:CIMG_03078"/>
<dbReference type="EMBL" id="GG704916">
    <property type="protein sequence ID" value="EAS32054.1"/>
    <property type="molecule type" value="Genomic_DNA"/>
</dbReference>
<reference evidence="3" key="2">
    <citation type="journal article" date="2010" name="Genome Res.">
        <title>Population genomic sequencing of Coccidioides fungi reveals recent hybridization and transposon control.</title>
        <authorList>
            <person name="Neafsey D.E."/>
            <person name="Barker B.M."/>
            <person name="Sharpton T.J."/>
            <person name="Stajich J.E."/>
            <person name="Park D.J."/>
            <person name="Whiston E."/>
            <person name="Hung C.-Y."/>
            <person name="McMahan C."/>
            <person name="White J."/>
            <person name="Sykes S."/>
            <person name="Heiman D."/>
            <person name="Young S."/>
            <person name="Zeng Q."/>
            <person name="Abouelleil A."/>
            <person name="Aftuck L."/>
            <person name="Bessette D."/>
            <person name="Brown A."/>
            <person name="FitzGerald M."/>
            <person name="Lui A."/>
            <person name="Macdonald J.P."/>
            <person name="Priest M."/>
            <person name="Orbach M.J."/>
            <person name="Galgiani J.N."/>
            <person name="Kirkland T.N."/>
            <person name="Cole G.T."/>
            <person name="Birren B.W."/>
            <person name="Henn M.R."/>
            <person name="Taylor J.W."/>
            <person name="Rounsley S.D."/>
        </authorList>
    </citation>
    <scope>GENOME REANNOTATION</scope>
    <source>
        <strain evidence="3">RS</strain>
    </source>
</reference>
<dbReference type="KEGG" id="cim:CIMG_03078"/>
<feature type="region of interest" description="Disordered" evidence="1">
    <location>
        <begin position="16"/>
        <end position="55"/>
    </location>
</feature>
<dbReference type="RefSeq" id="XP_001243637.1">
    <property type="nucleotide sequence ID" value="XM_001243636.1"/>
</dbReference>
<sequence length="146" mass="16739">MLLDRNLLFIDTKRQSLPLSNIPPGPSDSPESPAKHLDEHRQIRPEKENHLSDPTAWQKANLTPLYSGPHRFCRPLEETRKLIYRYERRKGTKDSRRATGLRGILEHRGWLDFGACASSFSESFFSQAQRNPPRVVELNPPIPASV</sequence>
<dbReference type="Proteomes" id="UP000001261">
    <property type="component" value="Unassembled WGS sequence"/>
</dbReference>
<gene>
    <name evidence="2" type="ORF">CIMG_03078</name>
</gene>
<dbReference type="AlphaFoldDB" id="A0A0E1RWK4"/>
<dbReference type="GeneID" id="4564188"/>
<evidence type="ECO:0000313" key="3">
    <source>
        <dbReference type="Proteomes" id="UP000001261"/>
    </source>
</evidence>
<proteinExistence type="predicted"/>
<evidence type="ECO:0000256" key="1">
    <source>
        <dbReference type="SAM" id="MobiDB-lite"/>
    </source>
</evidence>
<reference evidence="3" key="1">
    <citation type="journal article" date="2009" name="Genome Res.">
        <title>Comparative genomic analyses of the human fungal pathogens Coccidioides and their relatives.</title>
        <authorList>
            <person name="Sharpton T.J."/>
            <person name="Stajich J.E."/>
            <person name="Rounsley S.D."/>
            <person name="Gardner M.J."/>
            <person name="Wortman J.R."/>
            <person name="Jordar V.S."/>
            <person name="Maiti R."/>
            <person name="Kodira C.D."/>
            <person name="Neafsey D.E."/>
            <person name="Zeng Q."/>
            <person name="Hung C.-Y."/>
            <person name="McMahan C."/>
            <person name="Muszewska A."/>
            <person name="Grynberg M."/>
            <person name="Mandel M.A."/>
            <person name="Kellner E.M."/>
            <person name="Barker B.M."/>
            <person name="Galgiani J.N."/>
            <person name="Orbach M.J."/>
            <person name="Kirkland T.N."/>
            <person name="Cole G.T."/>
            <person name="Henn M.R."/>
            <person name="Birren B.W."/>
            <person name="Taylor J.W."/>
        </authorList>
    </citation>
    <scope>NUCLEOTIDE SEQUENCE [LARGE SCALE GENOMIC DNA]</scope>
    <source>
        <strain evidence="3">RS</strain>
    </source>
</reference>
<feature type="compositionally biased region" description="Basic and acidic residues" evidence="1">
    <location>
        <begin position="33"/>
        <end position="51"/>
    </location>
</feature>
<name>A0A0E1RWK4_COCIM</name>